<keyword evidence="1" id="KW-0539">Nucleus</keyword>
<evidence type="ECO:0000313" key="4">
    <source>
        <dbReference type="Proteomes" id="UP000314982"/>
    </source>
</evidence>
<dbReference type="InterPro" id="IPR001356">
    <property type="entry name" value="HD"/>
</dbReference>
<evidence type="ECO:0000313" key="3">
    <source>
        <dbReference type="Ensembl" id="ENSHHUP00000046891.1"/>
    </source>
</evidence>
<proteinExistence type="predicted"/>
<feature type="domain" description="Homeobox" evidence="2">
    <location>
        <begin position="96"/>
        <end position="126"/>
    </location>
</feature>
<sequence length="126" mass="14141">MLFFTLTYPFSPPSLHILSPFPLLSLSPLSLSLLPPLPLSLLSAGLLSSVFLRGPQYVLAAVCCGGSRPPPVFSKGAYIPMWSPDTSPKYRRGILRRAVFSDEQRKELEKTFKRQKYISKTDRNKL</sequence>
<reference evidence="3" key="2">
    <citation type="submission" date="2025-08" db="UniProtKB">
        <authorList>
            <consortium name="Ensembl"/>
        </authorList>
    </citation>
    <scope>IDENTIFICATION</scope>
</reference>
<protein>
    <recommendedName>
        <fullName evidence="2">Homeobox domain-containing protein</fullName>
    </recommendedName>
</protein>
<organism evidence="3 4">
    <name type="scientific">Hucho hucho</name>
    <name type="common">huchen</name>
    <dbReference type="NCBI Taxonomy" id="62062"/>
    <lineage>
        <taxon>Eukaryota</taxon>
        <taxon>Metazoa</taxon>
        <taxon>Chordata</taxon>
        <taxon>Craniata</taxon>
        <taxon>Vertebrata</taxon>
        <taxon>Euteleostomi</taxon>
        <taxon>Actinopterygii</taxon>
        <taxon>Neopterygii</taxon>
        <taxon>Teleostei</taxon>
        <taxon>Protacanthopterygii</taxon>
        <taxon>Salmoniformes</taxon>
        <taxon>Salmonidae</taxon>
        <taxon>Salmoninae</taxon>
        <taxon>Hucho</taxon>
    </lineage>
</organism>
<keyword evidence="4" id="KW-1185">Reference proteome</keyword>
<dbReference type="SUPFAM" id="SSF46689">
    <property type="entry name" value="Homeodomain-like"/>
    <property type="match status" value="1"/>
</dbReference>
<accession>A0A4W5N5T8</accession>
<dbReference type="InterPro" id="IPR009057">
    <property type="entry name" value="Homeodomain-like_sf"/>
</dbReference>
<dbReference type="GO" id="GO:0005634">
    <property type="term" value="C:nucleus"/>
    <property type="evidence" value="ECO:0007669"/>
    <property type="project" value="UniProtKB-SubCell"/>
</dbReference>
<dbReference type="Ensembl" id="ENSHHUT00000048612.1">
    <property type="protein sequence ID" value="ENSHHUP00000046891.1"/>
    <property type="gene ID" value="ENSHHUG00000028520.1"/>
</dbReference>
<dbReference type="GO" id="GO:0006357">
    <property type="term" value="P:regulation of transcription by RNA polymerase II"/>
    <property type="evidence" value="ECO:0007669"/>
    <property type="project" value="TreeGrafter"/>
</dbReference>
<dbReference type="GO" id="GO:0003677">
    <property type="term" value="F:DNA binding"/>
    <property type="evidence" value="ECO:0007669"/>
    <property type="project" value="UniProtKB-KW"/>
</dbReference>
<keyword evidence="1" id="KW-0238">DNA-binding</keyword>
<name>A0A4W5N5T8_9TELE</name>
<dbReference type="AlphaFoldDB" id="A0A4W5N5T8"/>
<keyword evidence="1" id="KW-0371">Homeobox</keyword>
<dbReference type="STRING" id="62062.ENSHHUP00000046891"/>
<evidence type="ECO:0000259" key="2">
    <source>
        <dbReference type="Pfam" id="PF00046"/>
    </source>
</evidence>
<reference evidence="3" key="3">
    <citation type="submission" date="2025-09" db="UniProtKB">
        <authorList>
            <consortium name="Ensembl"/>
        </authorList>
    </citation>
    <scope>IDENTIFICATION</scope>
</reference>
<dbReference type="InterPro" id="IPR051662">
    <property type="entry name" value="H2.0_Homeobox_NeuralPatt"/>
</dbReference>
<reference evidence="4" key="1">
    <citation type="submission" date="2018-06" db="EMBL/GenBank/DDBJ databases">
        <title>Genome assembly of Danube salmon.</title>
        <authorList>
            <person name="Macqueen D.J."/>
            <person name="Gundappa M.K."/>
        </authorList>
    </citation>
    <scope>NUCLEOTIDE SEQUENCE [LARGE SCALE GENOMIC DNA]</scope>
</reference>
<evidence type="ECO:0000256" key="1">
    <source>
        <dbReference type="RuleBase" id="RU000682"/>
    </source>
</evidence>
<dbReference type="PANTHER" id="PTHR24331">
    <property type="entry name" value="DBX"/>
    <property type="match status" value="1"/>
</dbReference>
<dbReference type="Gene3D" id="1.10.10.60">
    <property type="entry name" value="Homeodomain-like"/>
    <property type="match status" value="1"/>
</dbReference>
<dbReference type="PANTHER" id="PTHR24331:SF4">
    <property type="entry name" value="HOMEOBOX PROTEIN DBX2"/>
    <property type="match status" value="1"/>
</dbReference>
<dbReference type="Pfam" id="PF00046">
    <property type="entry name" value="Homeodomain"/>
    <property type="match status" value="1"/>
</dbReference>
<dbReference type="Proteomes" id="UP000314982">
    <property type="component" value="Unassembled WGS sequence"/>
</dbReference>
<comment type="subcellular location">
    <subcellularLocation>
        <location evidence="1">Nucleus</location>
    </subcellularLocation>
</comment>